<evidence type="ECO:0000256" key="1">
    <source>
        <dbReference type="SAM" id="MobiDB-lite"/>
    </source>
</evidence>
<evidence type="ECO:0008006" key="4">
    <source>
        <dbReference type="Google" id="ProtNLM"/>
    </source>
</evidence>
<name>A0A165WT40_9AGAM</name>
<keyword evidence="3" id="KW-1185">Reference proteome</keyword>
<feature type="region of interest" description="Disordered" evidence="1">
    <location>
        <begin position="1509"/>
        <end position="1529"/>
    </location>
</feature>
<feature type="compositionally biased region" description="Low complexity" evidence="1">
    <location>
        <begin position="437"/>
        <end position="449"/>
    </location>
</feature>
<organism evidence="2 3">
    <name type="scientific">Athelia psychrophila</name>
    <dbReference type="NCBI Taxonomy" id="1759441"/>
    <lineage>
        <taxon>Eukaryota</taxon>
        <taxon>Fungi</taxon>
        <taxon>Dikarya</taxon>
        <taxon>Basidiomycota</taxon>
        <taxon>Agaricomycotina</taxon>
        <taxon>Agaricomycetes</taxon>
        <taxon>Agaricomycetidae</taxon>
        <taxon>Atheliales</taxon>
        <taxon>Atheliaceae</taxon>
        <taxon>Athelia</taxon>
    </lineage>
</organism>
<protein>
    <recommendedName>
        <fullName evidence="4">Ubiquitin-like protease family profile domain-containing protein</fullName>
    </recommendedName>
</protein>
<dbReference type="STRING" id="436010.A0A165WT40"/>
<dbReference type="Proteomes" id="UP000076532">
    <property type="component" value="Unassembled WGS sequence"/>
</dbReference>
<sequence>MHQLNPPTRTEDEMEQFEDEHLAIPGARASAHGATWHQVGAAMLQACVGSGYEAEAETVGHKIGNELAAYQATKGTDGERLKANDRDEVGDADEFKVISAASTRSGGKRSQGPRKLTLMLVRIFAYLRPKIGLIFVRILPPACQPRNQTAIPHNISQNMDMPDLPDDLHLQVRKIRDIEIWMSDLLPIIQGNRKIPSAPINAYGARLQQLDGVDANYTIFSSWIPAFLDDTAKEKGPGLTSVEDHIKAACGEGGMQRLTTSHRWIVPLCGGKPLHCVLRWIDFATFELAIFDSLPEIGSSSWAFPMLIRVVNHIRTYTEVEVPDLGLWDKMHWPHIIHSPAQFDGQMDNWACGLLLMMAIKPCDSTKEAGRITVLKVLLDLPIDRVHPGSAATESDNDPIEIVMKYNGIPVQTFEASPKLSQPSKFILPPVNPPAACPTATSSSSGTSTEQELKEKQSQIVYGKRKATEIDPVPEHVDSERPRLKRQQKLKGERQRELEDDAWSSDVDAVKGVQCKGCTKRIRLGREFEVKNWEKHRSKCPRITNEARVRVSGIKRITTETPVNFVKPHHIQVGEQKARVETAKMVPGISEPQEQKYVTKKIKVSPSIAHIWADVDPNIKPKSKGPKANLAPDLQVCRHLSGPGYDDYIRLVQTRSLGGISPELHARIIRQCFPYKKGLPELGEGRTIGPKGKLPLSSKIPSRIVPKDDHCLLGLAQWEVKYAKGFVKATHCLKTTNNVDGVCNECREVARDESLKRTMRRKREEAALPESEQHEALLQHVKFTPHHGPLATDARLLDEKLKDPLVHKIHNLLEKGDHTKCFLSLYRAALEGKLDNSETFTDICAVFEDRLRRTQSDNKNLIYATRYRQNYLNFMILMRSRGGQSARQYSILTSQLGGPTGRHLRQLIKNSPHALSSPWLVYENMARVKRFVDSVGYTGPLTIGGDCTKVRARLAFSTDYGSHILGSVLPLNECEVDTPDEIDIVIIPQPNYPPLVIFLEPTDGRDTAAQILKRNNNILSMSAELKLNVITLSADGAAPELLAQEMMDQEQSTHPPLVYTYDLYGIYLKAPVFDTGPCISLSDPSHLRKTGRNQLEYGTHTASLGNGFVTQSSLIDLWRVDGSGLVCKDVENVDKQDDGAARRIFHTVALDACTVMKDGSLFDAWLSRTMPLRDRILCAFRARFWLHFWRNHVLSMAQIYPDFYSAKRSFISPAAFHIINRVCDSLILLALAYSKYYPDQPFCPWLFGTEFVEHFFGLARMILPDFTYAEFLKMVNHIMVRQRILLLGTFSEKREKQSGVGYDLDFDATPLSPEEARAAVVSLSVKDIDELAELGYKEAEMICKDLLKISVPALNHEKPLQLSRVGVARTAPFHYKDSDDDEPEEDALSDDEDYDDGVDESSSEAIVAAAAALGTSRLSALCDDYDATVAELRTAPAIVPQVLLVPTCARLLSSTQDHLPVTLKSDIIDGDGMISIERICALRRRLQSGTKVKSERAIRLDPKFALRKTTDELTNEEDDTPPKRKMTTQEASQRVRVVQALAHDVERDIKARAVRWRGFAKALEVALSQGHALPQVMSRNINPLFVVKRGILDLYKVAAGSRYGSVDSAGSFEELKYLSLWVYAPLQVNHGTDEIDDVNDDNELPLFTCRHRNRTELYTHAFAEHVIYHLGWSGALLRSDNVNFFQLNLDSTRVWNSLNKAPAGRVLGNMPKLTICVPGGASKKRPAYSA</sequence>
<feature type="compositionally biased region" description="Acidic residues" evidence="1">
    <location>
        <begin position="1378"/>
        <end position="1400"/>
    </location>
</feature>
<gene>
    <name evidence="2" type="ORF">FIBSPDRAFT_901706</name>
</gene>
<evidence type="ECO:0000313" key="2">
    <source>
        <dbReference type="EMBL" id="KZP07888.1"/>
    </source>
</evidence>
<feature type="region of interest" description="Disordered" evidence="1">
    <location>
        <begin position="425"/>
        <end position="501"/>
    </location>
</feature>
<evidence type="ECO:0000313" key="3">
    <source>
        <dbReference type="Proteomes" id="UP000076532"/>
    </source>
</evidence>
<accession>A0A165WT40</accession>
<reference evidence="2 3" key="1">
    <citation type="journal article" date="2016" name="Mol. Biol. Evol.">
        <title>Comparative Genomics of Early-Diverging Mushroom-Forming Fungi Provides Insights into the Origins of Lignocellulose Decay Capabilities.</title>
        <authorList>
            <person name="Nagy L.G."/>
            <person name="Riley R."/>
            <person name="Tritt A."/>
            <person name="Adam C."/>
            <person name="Daum C."/>
            <person name="Floudas D."/>
            <person name="Sun H."/>
            <person name="Yadav J.S."/>
            <person name="Pangilinan J."/>
            <person name="Larsson K.H."/>
            <person name="Matsuura K."/>
            <person name="Barry K."/>
            <person name="Labutti K."/>
            <person name="Kuo R."/>
            <person name="Ohm R.A."/>
            <person name="Bhattacharya S.S."/>
            <person name="Shirouzu T."/>
            <person name="Yoshinaga Y."/>
            <person name="Martin F.M."/>
            <person name="Grigoriev I.V."/>
            <person name="Hibbett D.S."/>
        </authorList>
    </citation>
    <scope>NUCLEOTIDE SEQUENCE [LARGE SCALE GENOMIC DNA]</scope>
    <source>
        <strain evidence="2 3">CBS 109695</strain>
    </source>
</reference>
<proteinExistence type="predicted"/>
<feature type="region of interest" description="Disordered" evidence="1">
    <location>
        <begin position="1373"/>
        <end position="1400"/>
    </location>
</feature>
<dbReference type="Gene3D" id="3.40.395.10">
    <property type="entry name" value="Adenoviral Proteinase, Chain A"/>
    <property type="match status" value="1"/>
</dbReference>
<dbReference type="EMBL" id="KV417737">
    <property type="protein sequence ID" value="KZP07888.1"/>
    <property type="molecule type" value="Genomic_DNA"/>
</dbReference>
<dbReference type="OrthoDB" id="2436145at2759"/>
<feature type="compositionally biased region" description="Basic and acidic residues" evidence="1">
    <location>
        <begin position="466"/>
        <end position="482"/>
    </location>
</feature>